<dbReference type="PANTHER" id="PTHR47074">
    <property type="entry name" value="BNAC02G40300D PROTEIN"/>
    <property type="match status" value="1"/>
</dbReference>
<dbReference type="Pfam" id="PF13456">
    <property type="entry name" value="RVT_3"/>
    <property type="match status" value="1"/>
</dbReference>
<gene>
    <name evidence="3" type="ORF">SEVIR_9G295500v2</name>
</gene>
<dbReference type="PANTHER" id="PTHR47074:SF73">
    <property type="entry name" value="OS04G0448401 PROTEIN"/>
    <property type="match status" value="1"/>
</dbReference>
<evidence type="ECO:0000256" key="1">
    <source>
        <dbReference type="SAM" id="MobiDB-lite"/>
    </source>
</evidence>
<accession>A0A4U6SZA8</accession>
<reference evidence="3" key="1">
    <citation type="submission" date="2019-03" db="EMBL/GenBank/DDBJ databases">
        <title>WGS assembly of Setaria viridis.</title>
        <authorList>
            <person name="Huang P."/>
            <person name="Jenkins J."/>
            <person name="Grimwood J."/>
            <person name="Barry K."/>
            <person name="Healey A."/>
            <person name="Mamidi S."/>
            <person name="Sreedasyam A."/>
            <person name="Shu S."/>
            <person name="Feldman M."/>
            <person name="Wu J."/>
            <person name="Yu Y."/>
            <person name="Chen C."/>
            <person name="Johnson J."/>
            <person name="Rokhsar D."/>
            <person name="Baxter I."/>
            <person name="Schmutz J."/>
            <person name="Brutnell T."/>
            <person name="Kellogg E."/>
        </authorList>
    </citation>
    <scope>NUCLEOTIDE SEQUENCE [LARGE SCALE GENOMIC DNA]</scope>
</reference>
<dbReference type="EMBL" id="CM016560">
    <property type="protein sequence ID" value="TKV94449.1"/>
    <property type="molecule type" value="Genomic_DNA"/>
</dbReference>
<dbReference type="InterPro" id="IPR002156">
    <property type="entry name" value="RNaseH_domain"/>
</dbReference>
<evidence type="ECO:0000313" key="3">
    <source>
        <dbReference type="EMBL" id="TKV94449.1"/>
    </source>
</evidence>
<dbReference type="Gramene" id="TKV94449">
    <property type="protein sequence ID" value="TKV94449"/>
    <property type="gene ID" value="SEVIR_9G295500v2"/>
</dbReference>
<dbReference type="InterPro" id="IPR052929">
    <property type="entry name" value="RNase_H-like_EbsB-rel"/>
</dbReference>
<dbReference type="AlphaFoldDB" id="A0A4U6SZA8"/>
<name>A0A4U6SZA8_SETVI</name>
<evidence type="ECO:0000259" key="2">
    <source>
        <dbReference type="Pfam" id="PF13456"/>
    </source>
</evidence>
<feature type="region of interest" description="Disordered" evidence="1">
    <location>
        <begin position="75"/>
        <end position="110"/>
    </location>
</feature>
<dbReference type="GO" id="GO:0004523">
    <property type="term" value="F:RNA-DNA hybrid ribonuclease activity"/>
    <property type="evidence" value="ECO:0007669"/>
    <property type="project" value="InterPro"/>
</dbReference>
<organism evidence="3 4">
    <name type="scientific">Setaria viridis</name>
    <name type="common">Green bristlegrass</name>
    <name type="synonym">Setaria italica subsp. viridis</name>
    <dbReference type="NCBI Taxonomy" id="4556"/>
    <lineage>
        <taxon>Eukaryota</taxon>
        <taxon>Viridiplantae</taxon>
        <taxon>Streptophyta</taxon>
        <taxon>Embryophyta</taxon>
        <taxon>Tracheophyta</taxon>
        <taxon>Spermatophyta</taxon>
        <taxon>Magnoliopsida</taxon>
        <taxon>Liliopsida</taxon>
        <taxon>Poales</taxon>
        <taxon>Poaceae</taxon>
        <taxon>PACMAD clade</taxon>
        <taxon>Panicoideae</taxon>
        <taxon>Panicodae</taxon>
        <taxon>Paniceae</taxon>
        <taxon>Cenchrinae</taxon>
        <taxon>Setaria</taxon>
    </lineage>
</organism>
<proteinExistence type="predicted"/>
<sequence>MHALVRCGHAVSLRQAMRQYWDLLDEEQFLHLTPENLVPLITELQIDRGARMLVLLWRTWQKYWTELCSVRQLGDCSDPKGKRPTSDSLCVGKRRARENKPDRWSAPQEGGGWPGIGVVIRDSSGAVQLTAWKNVADGRDAEELESLACKEGLSLAADWCQQCAILETDCCSIATNAGVIGSPSGKSSKRRERNSVAHELAQLAQQCGVLCGAKALFSSKK</sequence>
<evidence type="ECO:0000313" key="4">
    <source>
        <dbReference type="Proteomes" id="UP000298652"/>
    </source>
</evidence>
<dbReference type="Proteomes" id="UP000298652">
    <property type="component" value="Chromosome 9"/>
</dbReference>
<keyword evidence="4" id="KW-1185">Reference proteome</keyword>
<feature type="domain" description="RNase H type-1" evidence="2">
    <location>
        <begin position="115"/>
        <end position="175"/>
    </location>
</feature>
<protein>
    <recommendedName>
        <fullName evidence="2">RNase H type-1 domain-containing protein</fullName>
    </recommendedName>
</protein>
<dbReference type="GO" id="GO:0003676">
    <property type="term" value="F:nucleic acid binding"/>
    <property type="evidence" value="ECO:0007669"/>
    <property type="project" value="InterPro"/>
</dbReference>